<evidence type="ECO:0000259" key="4">
    <source>
        <dbReference type="Pfam" id="PF23286"/>
    </source>
</evidence>
<dbReference type="GO" id="GO:0006952">
    <property type="term" value="P:defense response"/>
    <property type="evidence" value="ECO:0007669"/>
    <property type="project" value="InterPro"/>
</dbReference>
<keyword evidence="1" id="KW-0433">Leucine-rich repeat</keyword>
<evidence type="ECO:0000259" key="5">
    <source>
        <dbReference type="Pfam" id="PF23598"/>
    </source>
</evidence>
<dbReference type="PANTHER" id="PTHR11017">
    <property type="entry name" value="LEUCINE-RICH REPEAT-CONTAINING PROTEIN"/>
    <property type="match status" value="1"/>
</dbReference>
<keyword evidence="3" id="KW-0611">Plant defense</keyword>
<dbReference type="Proteomes" id="UP001206925">
    <property type="component" value="Unassembled WGS sequence"/>
</dbReference>
<dbReference type="InterPro" id="IPR058546">
    <property type="entry name" value="RPS4B/Roq1-like_LRR"/>
</dbReference>
<gene>
    <name evidence="6" type="ORF">M8C21_022392</name>
</gene>
<dbReference type="Pfam" id="PF23598">
    <property type="entry name" value="LRR_14"/>
    <property type="match status" value="1"/>
</dbReference>
<evidence type="ECO:0000256" key="3">
    <source>
        <dbReference type="ARBA" id="ARBA00022821"/>
    </source>
</evidence>
<feature type="domain" description="Disease resistance R13L4/SHOC-2-like LRR" evidence="5">
    <location>
        <begin position="208"/>
        <end position="288"/>
    </location>
</feature>
<dbReference type="InterPro" id="IPR044974">
    <property type="entry name" value="Disease_R_plants"/>
</dbReference>
<dbReference type="PANTHER" id="PTHR11017:SF385">
    <property type="entry name" value="DISEASE RESISTANCE PROTEIN (TIR-NBS-LRR CLASS)-RELATED"/>
    <property type="match status" value="1"/>
</dbReference>
<dbReference type="SUPFAM" id="SSF52058">
    <property type="entry name" value="L domain-like"/>
    <property type="match status" value="2"/>
</dbReference>
<reference evidence="6" key="1">
    <citation type="submission" date="2022-06" db="EMBL/GenBank/DDBJ databases">
        <title>Uncovering the hologenomic basis of an extraordinary plant invasion.</title>
        <authorList>
            <person name="Bieker V.C."/>
            <person name="Martin M.D."/>
            <person name="Gilbert T."/>
            <person name="Hodgins K."/>
            <person name="Battlay P."/>
            <person name="Petersen B."/>
            <person name="Wilson J."/>
        </authorList>
    </citation>
    <scope>NUCLEOTIDE SEQUENCE</scope>
    <source>
        <strain evidence="6">AA19_3_7</strain>
        <tissue evidence="6">Leaf</tissue>
    </source>
</reference>
<evidence type="ECO:0000256" key="2">
    <source>
        <dbReference type="ARBA" id="ARBA00022737"/>
    </source>
</evidence>
<dbReference type="AlphaFoldDB" id="A0AAD5C756"/>
<evidence type="ECO:0000313" key="6">
    <source>
        <dbReference type="EMBL" id="KAI7735980.1"/>
    </source>
</evidence>
<keyword evidence="2" id="KW-0677">Repeat</keyword>
<name>A0AAD5C756_AMBAR</name>
<dbReference type="InterPro" id="IPR003591">
    <property type="entry name" value="Leu-rich_rpt_typical-subtyp"/>
</dbReference>
<keyword evidence="7" id="KW-1185">Reference proteome</keyword>
<dbReference type="Pfam" id="PF23286">
    <property type="entry name" value="LRR_13"/>
    <property type="match status" value="1"/>
</dbReference>
<organism evidence="6 7">
    <name type="scientific">Ambrosia artemisiifolia</name>
    <name type="common">Common ragweed</name>
    <dbReference type="NCBI Taxonomy" id="4212"/>
    <lineage>
        <taxon>Eukaryota</taxon>
        <taxon>Viridiplantae</taxon>
        <taxon>Streptophyta</taxon>
        <taxon>Embryophyta</taxon>
        <taxon>Tracheophyta</taxon>
        <taxon>Spermatophyta</taxon>
        <taxon>Magnoliopsida</taxon>
        <taxon>eudicotyledons</taxon>
        <taxon>Gunneridae</taxon>
        <taxon>Pentapetalae</taxon>
        <taxon>asterids</taxon>
        <taxon>campanulids</taxon>
        <taxon>Asterales</taxon>
        <taxon>Asteraceae</taxon>
        <taxon>Asteroideae</taxon>
        <taxon>Heliantheae alliance</taxon>
        <taxon>Heliantheae</taxon>
        <taxon>Ambrosia</taxon>
    </lineage>
</organism>
<accession>A0AAD5C756</accession>
<dbReference type="SMART" id="SM00369">
    <property type="entry name" value="LRR_TYP"/>
    <property type="match status" value="5"/>
</dbReference>
<evidence type="ECO:0000256" key="1">
    <source>
        <dbReference type="ARBA" id="ARBA00022614"/>
    </source>
</evidence>
<proteinExistence type="predicted"/>
<evidence type="ECO:0000313" key="7">
    <source>
        <dbReference type="Proteomes" id="UP001206925"/>
    </source>
</evidence>
<dbReference type="EMBL" id="JAMZMK010009398">
    <property type="protein sequence ID" value="KAI7735980.1"/>
    <property type="molecule type" value="Genomic_DNA"/>
</dbReference>
<dbReference type="Gene3D" id="3.80.10.10">
    <property type="entry name" value="Ribonuclease Inhibitor"/>
    <property type="match status" value="3"/>
</dbReference>
<protein>
    <submittedName>
        <fullName evidence="6">Uncharacterized protein</fullName>
    </submittedName>
</protein>
<comment type="caution">
    <text evidence="6">The sequence shown here is derived from an EMBL/GenBank/DDBJ whole genome shotgun (WGS) entry which is preliminary data.</text>
</comment>
<dbReference type="InterPro" id="IPR032675">
    <property type="entry name" value="LRR_dom_sf"/>
</dbReference>
<feature type="domain" description="Disease resistance protein RPS4B/Roq1-like leucine-rich repeats" evidence="4">
    <location>
        <begin position="351"/>
        <end position="499"/>
    </location>
</feature>
<sequence length="660" mass="73722">MHDLVRDMGREVVREKFPEEPGKRSRLWSQDDGTAAIEGIVLDQTMKLHFSTRPFARMPNLRLLQINNINLVGSFRGLFKELRWLSWHQFPLECLPADFHPEKLISLDMQKSNLHILWRQTKFLGNLTALDLRESKSLKTTLNFSGVPNLTELRLGGCEKLSRIHKSVGNLDKLVKLDLEECKNIKSLPNSMCHLKSLEELNLGKCAKLKGLPHELGNLKSLKTLDASNAGIKRLPDSIGCLTQLEFLTLSGCKKLKKLPSSICNLTSVSVLHLEGCSGLEKIPDQLGDWKGLSGIYASDTRIIKLPDSIGNLSDLHCLSLTNCCSLKSLPNSICKLKSLKTLRLTGCLNLQELPVKLGDLHRLEDIGVSGTRITQLPDSIQEIPYLHTVLLNNCKQLKSVPGRNLGLPLIRVLAIRDCNLSDDDIPNNIWELSTLMVLDLSGNNFTCLPSGLGQLHNLQVLYASECRSLQKLPNLSTLGILKHAGLSYCDKLVEIPGLENLCSLNQIYLTGCTSLLTMIDNFFLQGYGQGLCDCTFYFSRRDIPDWFEFQGTGVSSQLFDTSSDVRVGSLHLIIWVDYLFGDDGDKFIRIDVHVNNNTSGAKWDSEILGRYEVSSCMIMGPVVESGDRFEVSFKLQEEKDVKVEKFGLHLSPTSNMNSS</sequence>
<dbReference type="InterPro" id="IPR055414">
    <property type="entry name" value="LRR_R13L4/SHOC2-like"/>
</dbReference>